<organism evidence="2 3">
    <name type="scientific">Popillia japonica</name>
    <name type="common">Japanese beetle</name>
    <dbReference type="NCBI Taxonomy" id="7064"/>
    <lineage>
        <taxon>Eukaryota</taxon>
        <taxon>Metazoa</taxon>
        <taxon>Ecdysozoa</taxon>
        <taxon>Arthropoda</taxon>
        <taxon>Hexapoda</taxon>
        <taxon>Insecta</taxon>
        <taxon>Pterygota</taxon>
        <taxon>Neoptera</taxon>
        <taxon>Endopterygota</taxon>
        <taxon>Coleoptera</taxon>
        <taxon>Polyphaga</taxon>
        <taxon>Scarabaeiformia</taxon>
        <taxon>Scarabaeidae</taxon>
        <taxon>Rutelinae</taxon>
        <taxon>Popillia</taxon>
    </lineage>
</organism>
<name>A0AAW1KJR2_POPJA</name>
<dbReference type="Proteomes" id="UP001458880">
    <property type="component" value="Unassembled WGS sequence"/>
</dbReference>
<sequence>MRVEKLRASRVAASAVILRATDEVFSSSDSAKDPEYVPPSSESELDLPTPTAFVENINVGQNATPVVHSPSGIAETMHSDSDCSENEDTVQTLSYIVGKAKRGKFRLPLM</sequence>
<evidence type="ECO:0000313" key="2">
    <source>
        <dbReference type="EMBL" id="KAK9718570.1"/>
    </source>
</evidence>
<protein>
    <submittedName>
        <fullName evidence="2">Uncharacterized protein</fullName>
    </submittedName>
</protein>
<comment type="caution">
    <text evidence="2">The sequence shown here is derived from an EMBL/GenBank/DDBJ whole genome shotgun (WGS) entry which is preliminary data.</text>
</comment>
<evidence type="ECO:0000256" key="1">
    <source>
        <dbReference type="SAM" id="MobiDB-lite"/>
    </source>
</evidence>
<dbReference type="EMBL" id="JASPKY010000227">
    <property type="protein sequence ID" value="KAK9718570.1"/>
    <property type="molecule type" value="Genomic_DNA"/>
</dbReference>
<dbReference type="AlphaFoldDB" id="A0AAW1KJR2"/>
<accession>A0AAW1KJR2</accession>
<proteinExistence type="predicted"/>
<feature type="region of interest" description="Disordered" evidence="1">
    <location>
        <begin position="27"/>
        <end position="46"/>
    </location>
</feature>
<evidence type="ECO:0000313" key="3">
    <source>
        <dbReference type="Proteomes" id="UP001458880"/>
    </source>
</evidence>
<keyword evidence="3" id="KW-1185">Reference proteome</keyword>
<gene>
    <name evidence="2" type="ORF">QE152_g23159</name>
</gene>
<reference evidence="2 3" key="1">
    <citation type="journal article" date="2024" name="BMC Genomics">
        <title>De novo assembly and annotation of Popillia japonica's genome with initial clues to its potential as an invasive pest.</title>
        <authorList>
            <person name="Cucini C."/>
            <person name="Boschi S."/>
            <person name="Funari R."/>
            <person name="Cardaioli E."/>
            <person name="Iannotti N."/>
            <person name="Marturano G."/>
            <person name="Paoli F."/>
            <person name="Bruttini M."/>
            <person name="Carapelli A."/>
            <person name="Frati F."/>
            <person name="Nardi F."/>
        </authorList>
    </citation>
    <scope>NUCLEOTIDE SEQUENCE [LARGE SCALE GENOMIC DNA]</scope>
    <source>
        <strain evidence="2">DMR45628</strain>
    </source>
</reference>